<dbReference type="EMBL" id="CP043420">
    <property type="protein sequence ID" value="QEL09817.1"/>
    <property type="molecule type" value="Genomic_DNA"/>
</dbReference>
<dbReference type="AlphaFoldDB" id="A0A1S1NSS9"/>
<keyword evidence="4" id="KW-0804">Transcription</keyword>
<evidence type="ECO:0000256" key="4">
    <source>
        <dbReference type="ARBA" id="ARBA00023163"/>
    </source>
</evidence>
<organism evidence="5 6">
    <name type="scientific">Kushneria phosphatilytica</name>
    <dbReference type="NCBI Taxonomy" id="657387"/>
    <lineage>
        <taxon>Bacteria</taxon>
        <taxon>Pseudomonadati</taxon>
        <taxon>Pseudomonadota</taxon>
        <taxon>Gammaproteobacteria</taxon>
        <taxon>Oceanospirillales</taxon>
        <taxon>Halomonadaceae</taxon>
        <taxon>Kushneria</taxon>
    </lineage>
</organism>
<dbReference type="PRINTS" id="PR00039">
    <property type="entry name" value="HTHLYSR"/>
</dbReference>
<keyword evidence="2" id="KW-0805">Transcription regulation</keyword>
<dbReference type="KEGG" id="kuy:FY550_00845"/>
<proteinExistence type="inferred from homology"/>
<evidence type="ECO:0000313" key="6">
    <source>
        <dbReference type="Proteomes" id="UP000322553"/>
    </source>
</evidence>
<dbReference type="InterPro" id="IPR036388">
    <property type="entry name" value="WH-like_DNA-bd_sf"/>
</dbReference>
<dbReference type="Proteomes" id="UP000322553">
    <property type="component" value="Chromosome"/>
</dbReference>
<reference evidence="5 6" key="1">
    <citation type="submission" date="2019-08" db="EMBL/GenBank/DDBJ databases">
        <title>Complete genome sequence of Kushneria sp. YCWA18, a halophilic phosphate-solubilizing bacterium isolated from Daqiao saltern in China.</title>
        <authorList>
            <person name="Du G.-X."/>
            <person name="Qu L.-Y."/>
        </authorList>
    </citation>
    <scope>NUCLEOTIDE SEQUENCE [LARGE SCALE GENOMIC DNA]</scope>
    <source>
        <strain evidence="5 6">YCWA18</strain>
    </source>
</reference>
<dbReference type="Gene3D" id="1.10.10.10">
    <property type="entry name" value="Winged helix-like DNA-binding domain superfamily/Winged helix DNA-binding domain"/>
    <property type="match status" value="1"/>
</dbReference>
<dbReference type="Gene3D" id="3.40.190.10">
    <property type="entry name" value="Periplasmic binding protein-like II"/>
    <property type="match status" value="2"/>
</dbReference>
<dbReference type="SUPFAM" id="SSF46785">
    <property type="entry name" value="Winged helix' DNA-binding domain"/>
    <property type="match status" value="1"/>
</dbReference>
<evidence type="ECO:0000256" key="1">
    <source>
        <dbReference type="ARBA" id="ARBA00009437"/>
    </source>
</evidence>
<dbReference type="CDD" id="cd08432">
    <property type="entry name" value="PBP2_GcdR_TrpI_HvrB_AmpR_like"/>
    <property type="match status" value="1"/>
</dbReference>
<evidence type="ECO:0000256" key="3">
    <source>
        <dbReference type="ARBA" id="ARBA00023125"/>
    </source>
</evidence>
<dbReference type="Pfam" id="PF03466">
    <property type="entry name" value="LysR_substrate"/>
    <property type="match status" value="1"/>
</dbReference>
<comment type="similarity">
    <text evidence="1">Belongs to the LysR transcriptional regulatory family.</text>
</comment>
<dbReference type="PROSITE" id="PS50931">
    <property type="entry name" value="HTH_LYSR"/>
    <property type="match status" value="1"/>
</dbReference>
<dbReference type="InterPro" id="IPR036390">
    <property type="entry name" value="WH_DNA-bd_sf"/>
</dbReference>
<dbReference type="RefSeq" id="WP_070980684.1">
    <property type="nucleotide sequence ID" value="NZ_CP043420.1"/>
</dbReference>
<dbReference type="InterPro" id="IPR005119">
    <property type="entry name" value="LysR_subst-bd"/>
</dbReference>
<dbReference type="FunFam" id="1.10.10.10:FF:000001">
    <property type="entry name" value="LysR family transcriptional regulator"/>
    <property type="match status" value="1"/>
</dbReference>
<evidence type="ECO:0000256" key="2">
    <source>
        <dbReference type="ARBA" id="ARBA00023015"/>
    </source>
</evidence>
<keyword evidence="3" id="KW-0238">DNA-binding</keyword>
<dbReference type="GO" id="GO:0043565">
    <property type="term" value="F:sequence-specific DNA binding"/>
    <property type="evidence" value="ECO:0007669"/>
    <property type="project" value="TreeGrafter"/>
</dbReference>
<dbReference type="InterPro" id="IPR000847">
    <property type="entry name" value="LysR_HTH_N"/>
</dbReference>
<dbReference type="GO" id="GO:0003700">
    <property type="term" value="F:DNA-binding transcription factor activity"/>
    <property type="evidence" value="ECO:0007669"/>
    <property type="project" value="InterPro"/>
</dbReference>
<name>A0A1S1NSS9_9GAMM</name>
<dbReference type="GO" id="GO:0006351">
    <property type="term" value="P:DNA-templated transcription"/>
    <property type="evidence" value="ECO:0007669"/>
    <property type="project" value="TreeGrafter"/>
</dbReference>
<dbReference type="InterPro" id="IPR058163">
    <property type="entry name" value="LysR-type_TF_proteobact-type"/>
</dbReference>
<accession>A0A1S1NSS9</accession>
<dbReference type="PANTHER" id="PTHR30537">
    <property type="entry name" value="HTH-TYPE TRANSCRIPTIONAL REGULATOR"/>
    <property type="match status" value="1"/>
</dbReference>
<sequence length="307" mass="34769">MRIHPLPPMHTLVAFEAAVRHGSFTRAARELNLSQSALSRQILALEAYLGRTLFVREPRHLKLTRAGERYAPQVRDLLQTCARATGEVMKHAGENELTLACSSGIAQFWLTPRLSRFHAEHPEIHLNLIVRDGVNTLSGFEFDFGLYYLRRYPPPGFHARQLLPEEVLPVCAPALLNGRRLTPLELTEQTLLVLEDAQSPWMSWADWFRQHDISDLSRTRTLAFNLYPPLVEMAVLGQGVVLGWRHIIDSRLESGALVPASDHTASHGGGFHLLTPVDRRENRAMRVFRRWLLAQTPTADQGAEQMQ</sequence>
<dbReference type="OrthoDB" id="6787458at2"/>
<gene>
    <name evidence="5" type="ORF">FY550_00845</name>
</gene>
<dbReference type="STRING" id="657387.BH688_13875"/>
<evidence type="ECO:0000313" key="5">
    <source>
        <dbReference type="EMBL" id="QEL09817.1"/>
    </source>
</evidence>
<dbReference type="SUPFAM" id="SSF53850">
    <property type="entry name" value="Periplasmic binding protein-like II"/>
    <property type="match status" value="1"/>
</dbReference>
<dbReference type="Pfam" id="PF00126">
    <property type="entry name" value="HTH_1"/>
    <property type="match status" value="1"/>
</dbReference>
<protein>
    <submittedName>
        <fullName evidence="5">LysR family transcriptional regulator</fullName>
    </submittedName>
</protein>
<keyword evidence="6" id="KW-1185">Reference proteome</keyword>
<dbReference type="PANTHER" id="PTHR30537:SF74">
    <property type="entry name" value="HTH-TYPE TRANSCRIPTIONAL REGULATOR TRPI"/>
    <property type="match status" value="1"/>
</dbReference>